<evidence type="ECO:0000313" key="9">
    <source>
        <dbReference type="EMBL" id="CZF81540.1"/>
    </source>
</evidence>
<comment type="subcellular location">
    <subcellularLocation>
        <location evidence="1 7">Cell inner membrane</location>
        <topology evidence="1 7">Multi-pass membrane protein</topology>
    </subcellularLocation>
</comment>
<reference evidence="10" key="1">
    <citation type="submission" date="2016-02" db="EMBL/GenBank/DDBJ databases">
        <authorList>
            <person name="Rodrigo-Torres Lidia"/>
            <person name="Arahal R.David."/>
        </authorList>
    </citation>
    <scope>NUCLEOTIDE SEQUENCE [LARGE SCALE GENOMIC DNA]</scope>
    <source>
        <strain evidence="10">CECT 9029</strain>
    </source>
</reference>
<feature type="transmembrane region" description="Helical" evidence="7">
    <location>
        <begin position="277"/>
        <end position="305"/>
    </location>
</feature>
<feature type="transmembrane region" description="Helical" evidence="7">
    <location>
        <begin position="221"/>
        <end position="242"/>
    </location>
</feature>
<evidence type="ECO:0000256" key="4">
    <source>
        <dbReference type="ARBA" id="ARBA00022692"/>
    </source>
</evidence>
<feature type="transmembrane region" description="Helical" evidence="7">
    <location>
        <begin position="365"/>
        <end position="384"/>
    </location>
</feature>
<gene>
    <name evidence="9" type="primary">siaT_13</name>
    <name evidence="9" type="ORF">GCE9029_02675</name>
</gene>
<evidence type="ECO:0000313" key="10">
    <source>
        <dbReference type="Proteomes" id="UP000071641"/>
    </source>
</evidence>
<organism evidence="9 10">
    <name type="scientific">Grimontia celer</name>
    <dbReference type="NCBI Taxonomy" id="1796497"/>
    <lineage>
        <taxon>Bacteria</taxon>
        <taxon>Pseudomonadati</taxon>
        <taxon>Pseudomonadota</taxon>
        <taxon>Gammaproteobacteria</taxon>
        <taxon>Vibrionales</taxon>
        <taxon>Vibrionaceae</taxon>
        <taxon>Grimontia</taxon>
    </lineage>
</organism>
<evidence type="ECO:0000256" key="6">
    <source>
        <dbReference type="ARBA" id="ARBA00023136"/>
    </source>
</evidence>
<dbReference type="PANTHER" id="PTHR33362:SF7">
    <property type="entry name" value="SLL1103 PROTEIN"/>
    <property type="match status" value="1"/>
</dbReference>
<dbReference type="AlphaFoldDB" id="A0A128F500"/>
<evidence type="ECO:0000256" key="2">
    <source>
        <dbReference type="ARBA" id="ARBA00022475"/>
    </source>
</evidence>
<feature type="transmembrane region" description="Helical" evidence="7">
    <location>
        <begin position="325"/>
        <end position="353"/>
    </location>
</feature>
<dbReference type="GO" id="GO:0022857">
    <property type="term" value="F:transmembrane transporter activity"/>
    <property type="evidence" value="ECO:0007669"/>
    <property type="project" value="UniProtKB-UniRule"/>
</dbReference>
<keyword evidence="2" id="KW-1003">Cell membrane</keyword>
<feature type="transmembrane region" description="Helical" evidence="7">
    <location>
        <begin position="98"/>
        <end position="128"/>
    </location>
</feature>
<sequence>MSIEMITLTIIGSLFLLMAIGVPLGATTLLVSVATALLNFGPDGLILISSNVVHVFEKHALIAVPFFVFMANILERSGVAKELFNSMAILGGQMRGGIAVQTVFVSVVLAAMSGVVGGEIVLLGLIALPQMFRLGYDRKLSIGTIAASGSLATLIPPSVVLIVYGAEAGVSVKDLFTAGVVPGLLLASLYVTYVLVRCHLNPALGPVYDKPEARLPLSQRLVYLKGVVLPVLLIGSVLGSIYMGIATVTESAAIGSAGAVLIAALRKELTLTNIREALWSTVITTGSIIWLIVGAVSLVGIYNIIGGTSFLNGLLTGLDLPPLAIIALMMAIVMVLGTFLDWIAIVFITVPVFTPVVSSLGFDPVWFGILFAMNIQIYMLSPPFGPACFYLKSVAPKDVTLQEIFMAVLPFIGLQLIGLMLVLFFPELALWLPGLTK</sequence>
<evidence type="ECO:0000259" key="8">
    <source>
        <dbReference type="Pfam" id="PF06808"/>
    </source>
</evidence>
<feature type="domain" description="TRAP C4-dicarboxylate transport system permease DctM subunit" evidence="8">
    <location>
        <begin position="11"/>
        <end position="428"/>
    </location>
</feature>
<comment type="similarity">
    <text evidence="7">Belongs to the TRAP transporter large permease family.</text>
</comment>
<dbReference type="OrthoDB" id="9796052at2"/>
<comment type="subunit">
    <text evidence="7">The complex comprises the extracytoplasmic solute receptor protein and the two transmembrane proteins.</text>
</comment>
<dbReference type="GO" id="GO:0005886">
    <property type="term" value="C:plasma membrane"/>
    <property type="evidence" value="ECO:0007669"/>
    <property type="project" value="UniProtKB-SubCell"/>
</dbReference>
<keyword evidence="3 7" id="KW-0997">Cell inner membrane</keyword>
<protein>
    <recommendedName>
        <fullName evidence="7">TRAP transporter large permease protein</fullName>
    </recommendedName>
</protein>
<keyword evidence="6 7" id="KW-0472">Membrane</keyword>
<feature type="transmembrane region" description="Helical" evidence="7">
    <location>
        <begin position="404"/>
        <end position="432"/>
    </location>
</feature>
<feature type="transmembrane region" description="Helical" evidence="7">
    <location>
        <begin position="176"/>
        <end position="200"/>
    </location>
</feature>
<feature type="transmembrane region" description="Helical" evidence="7">
    <location>
        <begin position="248"/>
        <end position="265"/>
    </location>
</feature>
<name>A0A128F500_9GAMM</name>
<keyword evidence="4 7" id="KW-0812">Transmembrane</keyword>
<dbReference type="RefSeq" id="WP_062663716.1">
    <property type="nucleotide sequence ID" value="NZ_FIZX01000002.1"/>
</dbReference>
<dbReference type="NCBIfam" id="TIGR00786">
    <property type="entry name" value="dctM"/>
    <property type="match status" value="1"/>
</dbReference>
<evidence type="ECO:0000256" key="7">
    <source>
        <dbReference type="RuleBase" id="RU369079"/>
    </source>
</evidence>
<dbReference type="PIRSF" id="PIRSF006066">
    <property type="entry name" value="HI0050"/>
    <property type="match status" value="1"/>
</dbReference>
<dbReference type="InterPro" id="IPR010656">
    <property type="entry name" value="DctM"/>
</dbReference>
<keyword evidence="10" id="KW-1185">Reference proteome</keyword>
<keyword evidence="5 7" id="KW-1133">Transmembrane helix</keyword>
<keyword evidence="7" id="KW-0813">Transport</keyword>
<evidence type="ECO:0000256" key="3">
    <source>
        <dbReference type="ARBA" id="ARBA00022519"/>
    </source>
</evidence>
<evidence type="ECO:0000256" key="1">
    <source>
        <dbReference type="ARBA" id="ARBA00004429"/>
    </source>
</evidence>
<dbReference type="EMBL" id="FIZX01000002">
    <property type="protein sequence ID" value="CZF81540.1"/>
    <property type="molecule type" value="Genomic_DNA"/>
</dbReference>
<dbReference type="Proteomes" id="UP000071641">
    <property type="component" value="Unassembled WGS sequence"/>
</dbReference>
<feature type="transmembrane region" description="Helical" evidence="7">
    <location>
        <begin position="140"/>
        <end position="164"/>
    </location>
</feature>
<comment type="function">
    <text evidence="7">Part of the tripartite ATP-independent periplasmic (TRAP) transport system.</text>
</comment>
<comment type="caution">
    <text evidence="7">Lacks conserved residue(s) required for the propagation of feature annotation.</text>
</comment>
<dbReference type="STRING" id="1796497.GCE9029_02675"/>
<proteinExistence type="inferred from homology"/>
<dbReference type="Pfam" id="PF06808">
    <property type="entry name" value="DctM"/>
    <property type="match status" value="1"/>
</dbReference>
<dbReference type="PANTHER" id="PTHR33362">
    <property type="entry name" value="SIALIC ACID TRAP TRANSPORTER PERMEASE PROTEIN SIAT-RELATED"/>
    <property type="match status" value="1"/>
</dbReference>
<evidence type="ECO:0000256" key="5">
    <source>
        <dbReference type="ARBA" id="ARBA00022989"/>
    </source>
</evidence>
<accession>A0A128F500</accession>
<dbReference type="InterPro" id="IPR004681">
    <property type="entry name" value="TRAP_DctM"/>
</dbReference>